<protein>
    <submittedName>
        <fullName evidence="2">Uncharacterized protein</fullName>
    </submittedName>
</protein>
<reference evidence="2" key="1">
    <citation type="submission" date="2021-02" db="EMBL/GenBank/DDBJ databases">
        <authorList>
            <person name="Nowell W R."/>
        </authorList>
    </citation>
    <scope>NUCLEOTIDE SEQUENCE</scope>
</reference>
<evidence type="ECO:0000313" key="3">
    <source>
        <dbReference type="Proteomes" id="UP000663836"/>
    </source>
</evidence>
<feature type="non-terminal residue" evidence="2">
    <location>
        <position position="1"/>
    </location>
</feature>
<evidence type="ECO:0000256" key="1">
    <source>
        <dbReference type="SAM" id="MobiDB-lite"/>
    </source>
</evidence>
<dbReference type="AlphaFoldDB" id="A0A820L8H9"/>
<name>A0A820L8H9_9BILA</name>
<feature type="non-terminal residue" evidence="2">
    <location>
        <position position="166"/>
    </location>
</feature>
<dbReference type="Proteomes" id="UP000663836">
    <property type="component" value="Unassembled WGS sequence"/>
</dbReference>
<accession>A0A820L8H9</accession>
<proteinExistence type="predicted"/>
<feature type="compositionally biased region" description="Low complexity" evidence="1">
    <location>
        <begin position="78"/>
        <end position="96"/>
    </location>
</feature>
<organism evidence="2 3">
    <name type="scientific">Rotaria sordida</name>
    <dbReference type="NCBI Taxonomy" id="392033"/>
    <lineage>
        <taxon>Eukaryota</taxon>
        <taxon>Metazoa</taxon>
        <taxon>Spiralia</taxon>
        <taxon>Gnathifera</taxon>
        <taxon>Rotifera</taxon>
        <taxon>Eurotatoria</taxon>
        <taxon>Bdelloidea</taxon>
        <taxon>Philodinida</taxon>
        <taxon>Philodinidae</taxon>
        <taxon>Rotaria</taxon>
    </lineage>
</organism>
<comment type="caution">
    <text evidence="2">The sequence shown here is derived from an EMBL/GenBank/DDBJ whole genome shotgun (WGS) entry which is preliminary data.</text>
</comment>
<evidence type="ECO:0000313" key="2">
    <source>
        <dbReference type="EMBL" id="CAF4351815.1"/>
    </source>
</evidence>
<sequence>VLYDDYPWYSSYYTIADAELKIPQLYKQLNFVNEQNHSPTKVELQEKLSTHDHKLENKQDQGDDNEGFHIVQRRKRIPSSTTQTKTSPSTITTIKPPIHPDIDLEPVILHGHSTTTITTSPIASQTITIPSKTKHKKKKKDKTEMIFFDAPQLITSDVNKQKSDAL</sequence>
<dbReference type="EMBL" id="CAJOBD010051134">
    <property type="protein sequence ID" value="CAF4351815.1"/>
    <property type="molecule type" value="Genomic_DNA"/>
</dbReference>
<feature type="region of interest" description="Disordered" evidence="1">
    <location>
        <begin position="55"/>
        <end position="99"/>
    </location>
</feature>
<gene>
    <name evidence="2" type="ORF">JBS370_LOCUS41950</name>
</gene>